<proteinExistence type="predicted"/>
<feature type="transmembrane region" description="Helical" evidence="1">
    <location>
        <begin position="61"/>
        <end position="79"/>
    </location>
</feature>
<reference evidence="2 3" key="1">
    <citation type="submission" date="2016-10" db="EMBL/GenBank/DDBJ databases">
        <authorList>
            <person name="Varghese N."/>
            <person name="Submissions S."/>
        </authorList>
    </citation>
    <scope>NUCLEOTIDE SEQUENCE [LARGE SCALE GENOMIC DNA]</scope>
    <source>
        <strain evidence="2 3">DSM 13796</strain>
    </source>
</reference>
<keyword evidence="1" id="KW-1133">Transmembrane helix</keyword>
<name>A0A1I6C6X7_9BACI</name>
<feature type="transmembrane region" description="Helical" evidence="1">
    <location>
        <begin position="91"/>
        <end position="110"/>
    </location>
</feature>
<keyword evidence="3" id="KW-1185">Reference proteome</keyword>
<organism evidence="2 3">
    <name type="scientific">Priestia endophytica DSM 13796</name>
    <dbReference type="NCBI Taxonomy" id="1121089"/>
    <lineage>
        <taxon>Bacteria</taxon>
        <taxon>Bacillati</taxon>
        <taxon>Bacillota</taxon>
        <taxon>Bacilli</taxon>
        <taxon>Bacillales</taxon>
        <taxon>Bacillaceae</taxon>
        <taxon>Priestia</taxon>
    </lineage>
</organism>
<evidence type="ECO:0000313" key="3">
    <source>
        <dbReference type="Proteomes" id="UP000182762"/>
    </source>
</evidence>
<keyword evidence="1" id="KW-0812">Transmembrane</keyword>
<feature type="transmembrane region" description="Helical" evidence="1">
    <location>
        <begin position="21"/>
        <end position="41"/>
    </location>
</feature>
<evidence type="ECO:0000256" key="1">
    <source>
        <dbReference type="SAM" id="Phobius"/>
    </source>
</evidence>
<keyword evidence="1" id="KW-0472">Membrane</keyword>
<dbReference type="EMBL" id="FOXX01000030">
    <property type="protein sequence ID" value="SFQ88928.1"/>
    <property type="molecule type" value="Genomic_DNA"/>
</dbReference>
<evidence type="ECO:0000313" key="2">
    <source>
        <dbReference type="EMBL" id="SFQ88928.1"/>
    </source>
</evidence>
<accession>A0A1I6C6X7</accession>
<dbReference type="Proteomes" id="UP000182762">
    <property type="component" value="Unassembled WGS sequence"/>
</dbReference>
<protein>
    <submittedName>
        <fullName evidence="2">Uncharacterized protein</fullName>
    </submittedName>
</protein>
<comment type="caution">
    <text evidence="2">The sequence shown here is derived from an EMBL/GenBank/DDBJ whole genome shotgun (WGS) entry which is preliminary data.</text>
</comment>
<sequence>MNKNPFKKLMWSIALPGFGQYFKGTVLFILEFLIHVQANFNEVIILSFRGDISLAIQQTDYPWFMFYPYLYSFAMWDAFKDARGGKDRYSFLPFMFGAYFVTVGVIYSFLNCIKYLFLVYIRHPQGSNKGSNSLS</sequence>
<gene>
    <name evidence="2" type="ORF">SAMN02745910_05161</name>
</gene>